<dbReference type="Proteomes" id="UP000249260">
    <property type="component" value="Unassembled WGS sequence"/>
</dbReference>
<keyword evidence="2" id="KW-1185">Reference proteome</keyword>
<name>A0A328TUD9_9BACL</name>
<comment type="caution">
    <text evidence="1">The sequence shown here is derived from an EMBL/GenBank/DDBJ whole genome shotgun (WGS) entry which is preliminary data.</text>
</comment>
<accession>A0A328TUD9</accession>
<dbReference type="AlphaFoldDB" id="A0A328TUD9"/>
<organism evidence="1 2">
    <name type="scientific">Paenibacillus montanisoli</name>
    <dbReference type="NCBI Taxonomy" id="2081970"/>
    <lineage>
        <taxon>Bacteria</taxon>
        <taxon>Bacillati</taxon>
        <taxon>Bacillota</taxon>
        <taxon>Bacilli</taxon>
        <taxon>Bacillales</taxon>
        <taxon>Paenibacillaceae</taxon>
        <taxon>Paenibacillus</taxon>
    </lineage>
</organism>
<protein>
    <submittedName>
        <fullName evidence="1">Uncharacterized protein</fullName>
    </submittedName>
</protein>
<dbReference type="EMBL" id="QLUW01000005">
    <property type="protein sequence ID" value="RAP73930.1"/>
    <property type="molecule type" value="Genomic_DNA"/>
</dbReference>
<proteinExistence type="predicted"/>
<evidence type="ECO:0000313" key="2">
    <source>
        <dbReference type="Proteomes" id="UP000249260"/>
    </source>
</evidence>
<gene>
    <name evidence="1" type="ORF">DL346_22900</name>
</gene>
<evidence type="ECO:0000313" key="1">
    <source>
        <dbReference type="EMBL" id="RAP73930.1"/>
    </source>
</evidence>
<sequence length="69" mass="7734">MERKLGCLNPEKGLGQFLFLGDEKYESNKTVSEESIEMKSFQPAKRVDIVSLKGVDLEEVEQVSANEQG</sequence>
<reference evidence="1 2" key="1">
    <citation type="submission" date="2018-06" db="EMBL/GenBank/DDBJ databases">
        <title>Paenibacillus montanisoli sp. nov., isolated from mountain area soil.</title>
        <authorList>
            <person name="Wu M."/>
        </authorList>
    </citation>
    <scope>NUCLEOTIDE SEQUENCE [LARGE SCALE GENOMIC DNA]</scope>
    <source>
        <strain evidence="1 2">RA17</strain>
    </source>
</reference>